<dbReference type="PRINTS" id="PR00291">
    <property type="entry name" value="KUNITZINHBTR"/>
</dbReference>
<dbReference type="CDD" id="cd23375">
    <property type="entry name" value="beta-trefoil_STI_VvMLP-like"/>
    <property type="match status" value="1"/>
</dbReference>
<proteinExistence type="inferred from homology"/>
<protein>
    <submittedName>
        <fullName evidence="4">Kunitz trypsin inhibitor</fullName>
    </submittedName>
</protein>
<accession>A0A7J6X7H9</accession>
<comment type="caution">
    <text evidence="4">The sequence shown here is derived from an EMBL/GenBank/DDBJ whole genome shotgun (WGS) entry which is preliminary data.</text>
</comment>
<dbReference type="InterPro" id="IPR011065">
    <property type="entry name" value="Kunitz_inhibitor_STI-like_sf"/>
</dbReference>
<keyword evidence="5" id="KW-1185">Reference proteome</keyword>
<evidence type="ECO:0000256" key="3">
    <source>
        <dbReference type="SAM" id="SignalP"/>
    </source>
</evidence>
<feature type="chain" id="PRO_5029505866" evidence="3">
    <location>
        <begin position="22"/>
        <end position="203"/>
    </location>
</feature>
<reference evidence="4 5" key="1">
    <citation type="submission" date="2020-06" db="EMBL/GenBank/DDBJ databases">
        <title>Transcriptomic and genomic resources for Thalictrum thalictroides and T. hernandezii: Facilitating candidate gene discovery in an emerging model plant lineage.</title>
        <authorList>
            <person name="Arias T."/>
            <person name="Riano-Pachon D.M."/>
            <person name="Di Stilio V.S."/>
        </authorList>
    </citation>
    <scope>NUCLEOTIDE SEQUENCE [LARGE SCALE GENOMIC DNA]</scope>
    <source>
        <strain evidence="5">cv. WT478/WT964</strain>
        <tissue evidence="4">Leaves</tissue>
    </source>
</reference>
<dbReference type="PROSITE" id="PS00283">
    <property type="entry name" value="SOYBEAN_KUNITZ"/>
    <property type="match status" value="1"/>
</dbReference>
<dbReference type="Gene3D" id="2.80.10.50">
    <property type="match status" value="1"/>
</dbReference>
<evidence type="ECO:0000256" key="1">
    <source>
        <dbReference type="ARBA" id="ARBA00005440"/>
    </source>
</evidence>
<dbReference type="SMART" id="SM00452">
    <property type="entry name" value="STI"/>
    <property type="match status" value="1"/>
</dbReference>
<dbReference type="EMBL" id="JABWDY010003784">
    <property type="protein sequence ID" value="KAF5205664.1"/>
    <property type="molecule type" value="Genomic_DNA"/>
</dbReference>
<organism evidence="4 5">
    <name type="scientific">Thalictrum thalictroides</name>
    <name type="common">Rue-anemone</name>
    <name type="synonym">Anemone thalictroides</name>
    <dbReference type="NCBI Taxonomy" id="46969"/>
    <lineage>
        <taxon>Eukaryota</taxon>
        <taxon>Viridiplantae</taxon>
        <taxon>Streptophyta</taxon>
        <taxon>Embryophyta</taxon>
        <taxon>Tracheophyta</taxon>
        <taxon>Spermatophyta</taxon>
        <taxon>Magnoliopsida</taxon>
        <taxon>Ranunculales</taxon>
        <taxon>Ranunculaceae</taxon>
        <taxon>Thalictroideae</taxon>
        <taxon>Thalictrum</taxon>
    </lineage>
</organism>
<dbReference type="PANTHER" id="PTHR33107">
    <property type="entry name" value="KUNITZ TRYPSIN INHIBITOR 2"/>
    <property type="match status" value="1"/>
</dbReference>
<keyword evidence="3" id="KW-0732">Signal</keyword>
<comment type="similarity">
    <text evidence="1">Belongs to the protease inhibitor I3 (leguminous Kunitz-type inhibitor) family.</text>
</comment>
<dbReference type="GO" id="GO:0004866">
    <property type="term" value="F:endopeptidase inhibitor activity"/>
    <property type="evidence" value="ECO:0007669"/>
    <property type="project" value="InterPro"/>
</dbReference>
<dbReference type="Proteomes" id="UP000554482">
    <property type="component" value="Unassembled WGS sequence"/>
</dbReference>
<dbReference type="Pfam" id="PF00197">
    <property type="entry name" value="Kunitz_legume"/>
    <property type="match status" value="1"/>
</dbReference>
<dbReference type="AlphaFoldDB" id="A0A7J6X7H9"/>
<name>A0A7J6X7H9_THATH</name>
<evidence type="ECO:0000313" key="4">
    <source>
        <dbReference type="EMBL" id="KAF5205664.1"/>
    </source>
</evidence>
<dbReference type="SUPFAM" id="SSF50386">
    <property type="entry name" value="STI-like"/>
    <property type="match status" value="1"/>
</dbReference>
<feature type="signal peptide" evidence="3">
    <location>
        <begin position="1"/>
        <end position="21"/>
    </location>
</feature>
<sequence length="203" mass="22443">MNLLISTVLVFFILLVPLAFTVNAATGTTVLDLDGKKLQSNTNYYILPVIRGRGGGLALAQRNKSCPYYVAQEDSEVSNGLPLKFLPVNNTKGKFLQESTDMNFVFSAATICVQSTVWRLGALDGVTGRRYVTTVGRIGSPGLGTVSNWFKIERYRNDYKLVFCPMVCKFCKVLCGDVGVFLEDGKRWLGFSTEPLLVMFKKA</sequence>
<dbReference type="InterPro" id="IPR002160">
    <property type="entry name" value="Prot_inh_Kunz-lg"/>
</dbReference>
<keyword evidence="2" id="KW-1015">Disulfide bond</keyword>
<dbReference type="OrthoDB" id="1918435at2759"/>
<gene>
    <name evidence="4" type="ORF">FRX31_004749</name>
</gene>
<dbReference type="PANTHER" id="PTHR33107:SF81">
    <property type="entry name" value="TRYPSIN INHIBITOR A"/>
    <property type="match status" value="1"/>
</dbReference>
<evidence type="ECO:0000256" key="2">
    <source>
        <dbReference type="ARBA" id="ARBA00023157"/>
    </source>
</evidence>
<evidence type="ECO:0000313" key="5">
    <source>
        <dbReference type="Proteomes" id="UP000554482"/>
    </source>
</evidence>